<dbReference type="RefSeq" id="WP_009143181.1">
    <property type="nucleotide sequence ID" value="NZ_GL830983.1"/>
</dbReference>
<dbReference type="InterPro" id="IPR002510">
    <property type="entry name" value="Metalloprtase-TldD/E_N"/>
</dbReference>
<dbReference type="InterPro" id="IPR035068">
    <property type="entry name" value="TldD/PmbA_N"/>
</dbReference>
<reference evidence="5 6" key="1">
    <citation type="submission" date="2011-01" db="EMBL/GenBank/DDBJ databases">
        <authorList>
            <person name="Weinstock G."/>
            <person name="Sodergren E."/>
            <person name="Clifton S."/>
            <person name="Fulton L."/>
            <person name="Fulton B."/>
            <person name="Courtney L."/>
            <person name="Fronick C."/>
            <person name="Harrison M."/>
            <person name="Strong C."/>
            <person name="Farmer C."/>
            <person name="Delahaunty K."/>
            <person name="Markovic C."/>
            <person name="Hall O."/>
            <person name="Minx P."/>
            <person name="Tomlinson C."/>
            <person name="Mitreva M."/>
            <person name="Hou S."/>
            <person name="Chen J."/>
            <person name="Wollam A."/>
            <person name="Pepin K.H."/>
            <person name="Johnson M."/>
            <person name="Bhonagiri V."/>
            <person name="Zhang X."/>
            <person name="Suruliraj S."/>
            <person name="Warren W."/>
            <person name="Chinwalla A."/>
            <person name="Mardis E.R."/>
            <person name="Wilson R.K."/>
        </authorList>
    </citation>
    <scope>NUCLEOTIDE SEQUENCE [LARGE SCALE GENOMIC DNA]</scope>
    <source>
        <strain evidence="6">DSM 22608 / JCM 16073 / KCTC 15190 / YIT 12066</strain>
    </source>
</reference>
<dbReference type="Pfam" id="PF01523">
    <property type="entry name" value="PmbA_TldD_1st"/>
    <property type="match status" value="1"/>
</dbReference>
<feature type="domain" description="Metalloprotease TldD/E central" evidence="4">
    <location>
        <begin position="129"/>
        <end position="234"/>
    </location>
</feature>
<dbReference type="AlphaFoldDB" id="E8LJU3"/>
<dbReference type="Pfam" id="PF19290">
    <property type="entry name" value="PmbA_TldD_2nd"/>
    <property type="match status" value="1"/>
</dbReference>
<protein>
    <submittedName>
        <fullName evidence="5">TldD/PmbA family protein</fullName>
    </submittedName>
</protein>
<dbReference type="Pfam" id="PF19289">
    <property type="entry name" value="PmbA_TldD_3rd"/>
    <property type="match status" value="1"/>
</dbReference>
<dbReference type="EMBL" id="AEVO01000046">
    <property type="protein sequence ID" value="EFY07216.1"/>
    <property type="molecule type" value="Genomic_DNA"/>
</dbReference>
<comment type="caution">
    <text evidence="5">The sequence shown here is derived from an EMBL/GenBank/DDBJ whole genome shotgun (WGS) entry which is preliminary data.</text>
</comment>
<dbReference type="HOGENOM" id="CLU_026425_0_0_6"/>
<dbReference type="SUPFAM" id="SSF111283">
    <property type="entry name" value="Putative modulator of DNA gyrase, PmbA/TldD"/>
    <property type="match status" value="1"/>
</dbReference>
<dbReference type="InterPro" id="IPR047657">
    <property type="entry name" value="PmbA"/>
</dbReference>
<dbReference type="InterPro" id="IPR036059">
    <property type="entry name" value="TldD/PmbA_sf"/>
</dbReference>
<dbReference type="InterPro" id="IPR045569">
    <property type="entry name" value="Metalloprtase-TldD/E_C"/>
</dbReference>
<accession>E8LJU3</accession>
<dbReference type="PANTHER" id="PTHR43421:SF1">
    <property type="entry name" value="METALLOPROTEASE PMBA"/>
    <property type="match status" value="1"/>
</dbReference>
<evidence type="ECO:0000313" key="6">
    <source>
        <dbReference type="Proteomes" id="UP000018458"/>
    </source>
</evidence>
<name>E8LJU3_SUCHY</name>
<dbReference type="eggNOG" id="COG0312">
    <property type="taxonomic scope" value="Bacteria"/>
</dbReference>
<dbReference type="OrthoDB" id="9803618at2"/>
<dbReference type="GO" id="GO:0008237">
    <property type="term" value="F:metallopeptidase activity"/>
    <property type="evidence" value="ECO:0007669"/>
    <property type="project" value="InterPro"/>
</dbReference>
<proteinExistence type="inferred from homology"/>
<evidence type="ECO:0000313" key="5">
    <source>
        <dbReference type="EMBL" id="EFY07216.1"/>
    </source>
</evidence>
<gene>
    <name evidence="5" type="ORF">HMPREF9444_00978</name>
</gene>
<dbReference type="GO" id="GO:0006508">
    <property type="term" value="P:proteolysis"/>
    <property type="evidence" value="ECO:0007669"/>
    <property type="project" value="InterPro"/>
</dbReference>
<dbReference type="PANTHER" id="PTHR43421">
    <property type="entry name" value="METALLOPROTEASE PMBA"/>
    <property type="match status" value="1"/>
</dbReference>
<evidence type="ECO:0000259" key="2">
    <source>
        <dbReference type="Pfam" id="PF01523"/>
    </source>
</evidence>
<evidence type="ECO:0000256" key="1">
    <source>
        <dbReference type="ARBA" id="ARBA00005836"/>
    </source>
</evidence>
<sequence length="452" mass="48648">MTEDFYAAIAKEESRIKDIAQKAVEYAKSLGVDEAEATIGLQKGLSVSTRKADVENIEFNKNRGLDITVFKNKKRGNASTTDFSADAIKSCVEAAVNLASFTDADPCAGIADKEDLCTEEKDLKLVYPLTEDVDKVLALALETEKIVLKDKIKGIKDSDGAGCETSLVIKAIANSHGFVGTKARTFNYLGLTLLGDDGIKMQRGSGYSTSLDFAKLKDPQIVAKEAVDRTLEKLNAKKIATGIYNVIFSKGAMMSLWGHLLSAISGGAVYRKTTFLHESLNEAVLPEFITLHEDPFITGGLASGNFDGEGVQARVGDIVAKGVLKEFLLSSYTARKLNLKTNGHSGSVYNLCVVSDKDPVSLDAMMKDAGSGIVITDLMGQGVDLLTGNYSRGAAGFYFENGERKHAVEEITVAGNLKDMFKKIALVGNDYDDRFKIKSGSLLIPDMTISGI</sequence>
<comment type="similarity">
    <text evidence="1">Belongs to the peptidase U62 family.</text>
</comment>
<dbReference type="InterPro" id="IPR045570">
    <property type="entry name" value="Metalloprtase-TldD/E_cen_dom"/>
</dbReference>
<organism evidence="5 6">
    <name type="scientific">Succinatimonas hippei (strain DSM 22608 / JCM 16073 / KCTC 15190 / YIT 12066)</name>
    <dbReference type="NCBI Taxonomy" id="762983"/>
    <lineage>
        <taxon>Bacteria</taxon>
        <taxon>Pseudomonadati</taxon>
        <taxon>Pseudomonadota</taxon>
        <taxon>Gammaproteobacteria</taxon>
        <taxon>Aeromonadales</taxon>
        <taxon>Succinivibrionaceae</taxon>
        <taxon>Succinatimonas</taxon>
    </lineage>
</organism>
<dbReference type="STRING" id="762983.HMPREF9444_00978"/>
<dbReference type="Gene3D" id="3.30.2290.10">
    <property type="entry name" value="PmbA/TldD superfamily"/>
    <property type="match status" value="1"/>
</dbReference>
<feature type="domain" description="Metalloprotease TldD/E N-terminal" evidence="2">
    <location>
        <begin position="43"/>
        <end position="99"/>
    </location>
</feature>
<dbReference type="GO" id="GO:0005829">
    <property type="term" value="C:cytosol"/>
    <property type="evidence" value="ECO:0007669"/>
    <property type="project" value="TreeGrafter"/>
</dbReference>
<evidence type="ECO:0000259" key="4">
    <source>
        <dbReference type="Pfam" id="PF19290"/>
    </source>
</evidence>
<dbReference type="Proteomes" id="UP000018458">
    <property type="component" value="Unassembled WGS sequence"/>
</dbReference>
<evidence type="ECO:0000259" key="3">
    <source>
        <dbReference type="Pfam" id="PF19289"/>
    </source>
</evidence>
<feature type="domain" description="Metalloprotease TldD/E C-terminal" evidence="3">
    <location>
        <begin position="241"/>
        <end position="451"/>
    </location>
</feature>
<keyword evidence="6" id="KW-1185">Reference proteome</keyword>